<dbReference type="Proteomes" id="UP000184383">
    <property type="component" value="Unassembled WGS sequence"/>
</dbReference>
<dbReference type="RefSeq" id="XP_040686566.1">
    <property type="nucleotide sequence ID" value="XM_040835903.1"/>
</dbReference>
<gene>
    <name evidence="1" type="ORF">ASPWEDRAFT_42927</name>
</gene>
<proteinExistence type="predicted"/>
<name>A0A1L9RD66_ASPWE</name>
<dbReference type="AlphaFoldDB" id="A0A1L9RD66"/>
<evidence type="ECO:0000313" key="1">
    <source>
        <dbReference type="EMBL" id="OJJ32889.1"/>
    </source>
</evidence>
<keyword evidence="2" id="KW-1185">Reference proteome</keyword>
<dbReference type="GeneID" id="63751751"/>
<protein>
    <submittedName>
        <fullName evidence="1">Uncharacterized protein</fullName>
    </submittedName>
</protein>
<reference evidence="2" key="1">
    <citation type="journal article" date="2017" name="Genome Biol.">
        <title>Comparative genomics reveals high biological diversity and specific adaptations in the industrially and medically important fungal genus Aspergillus.</title>
        <authorList>
            <person name="de Vries R.P."/>
            <person name="Riley R."/>
            <person name="Wiebenga A."/>
            <person name="Aguilar-Osorio G."/>
            <person name="Amillis S."/>
            <person name="Uchima C.A."/>
            <person name="Anderluh G."/>
            <person name="Asadollahi M."/>
            <person name="Askin M."/>
            <person name="Barry K."/>
            <person name="Battaglia E."/>
            <person name="Bayram O."/>
            <person name="Benocci T."/>
            <person name="Braus-Stromeyer S.A."/>
            <person name="Caldana C."/>
            <person name="Canovas D."/>
            <person name="Cerqueira G.C."/>
            <person name="Chen F."/>
            <person name="Chen W."/>
            <person name="Choi C."/>
            <person name="Clum A."/>
            <person name="Dos Santos R.A."/>
            <person name="Damasio A.R."/>
            <person name="Diallinas G."/>
            <person name="Emri T."/>
            <person name="Fekete E."/>
            <person name="Flipphi M."/>
            <person name="Freyberg S."/>
            <person name="Gallo A."/>
            <person name="Gournas C."/>
            <person name="Habgood R."/>
            <person name="Hainaut M."/>
            <person name="Harispe M.L."/>
            <person name="Henrissat B."/>
            <person name="Hilden K.S."/>
            <person name="Hope R."/>
            <person name="Hossain A."/>
            <person name="Karabika E."/>
            <person name="Karaffa L."/>
            <person name="Karanyi Z."/>
            <person name="Krasevec N."/>
            <person name="Kuo A."/>
            <person name="Kusch H."/>
            <person name="LaButti K."/>
            <person name="Lagendijk E.L."/>
            <person name="Lapidus A."/>
            <person name="Levasseur A."/>
            <person name="Lindquist E."/>
            <person name="Lipzen A."/>
            <person name="Logrieco A.F."/>
            <person name="MacCabe A."/>
            <person name="Maekelae M.R."/>
            <person name="Malavazi I."/>
            <person name="Melin P."/>
            <person name="Meyer V."/>
            <person name="Mielnichuk N."/>
            <person name="Miskei M."/>
            <person name="Molnar A.P."/>
            <person name="Mule G."/>
            <person name="Ngan C.Y."/>
            <person name="Orejas M."/>
            <person name="Orosz E."/>
            <person name="Ouedraogo J.P."/>
            <person name="Overkamp K.M."/>
            <person name="Park H.-S."/>
            <person name="Perrone G."/>
            <person name="Piumi F."/>
            <person name="Punt P.J."/>
            <person name="Ram A.F."/>
            <person name="Ramon A."/>
            <person name="Rauscher S."/>
            <person name="Record E."/>
            <person name="Riano-Pachon D.M."/>
            <person name="Robert V."/>
            <person name="Roehrig J."/>
            <person name="Ruller R."/>
            <person name="Salamov A."/>
            <person name="Salih N.S."/>
            <person name="Samson R.A."/>
            <person name="Sandor E."/>
            <person name="Sanguinetti M."/>
            <person name="Schuetze T."/>
            <person name="Sepcic K."/>
            <person name="Shelest E."/>
            <person name="Sherlock G."/>
            <person name="Sophianopoulou V."/>
            <person name="Squina F.M."/>
            <person name="Sun H."/>
            <person name="Susca A."/>
            <person name="Todd R.B."/>
            <person name="Tsang A."/>
            <person name="Unkles S.E."/>
            <person name="van de Wiele N."/>
            <person name="van Rossen-Uffink D."/>
            <person name="Oliveira J.V."/>
            <person name="Vesth T.C."/>
            <person name="Visser J."/>
            <person name="Yu J.-H."/>
            <person name="Zhou M."/>
            <person name="Andersen M.R."/>
            <person name="Archer D.B."/>
            <person name="Baker S.E."/>
            <person name="Benoit I."/>
            <person name="Brakhage A.A."/>
            <person name="Braus G.H."/>
            <person name="Fischer R."/>
            <person name="Frisvad J.C."/>
            <person name="Goldman G.H."/>
            <person name="Houbraken J."/>
            <person name="Oakley B."/>
            <person name="Pocsi I."/>
            <person name="Scazzocchio C."/>
            <person name="Seiboth B."/>
            <person name="vanKuyk P.A."/>
            <person name="Wortman J."/>
            <person name="Dyer P.S."/>
            <person name="Grigoriev I.V."/>
        </authorList>
    </citation>
    <scope>NUCLEOTIDE SEQUENCE [LARGE SCALE GENOMIC DNA]</scope>
    <source>
        <strain evidence="2">DTO 134E9</strain>
    </source>
</reference>
<dbReference type="EMBL" id="KV878214">
    <property type="protein sequence ID" value="OJJ32889.1"/>
    <property type="molecule type" value="Genomic_DNA"/>
</dbReference>
<dbReference type="VEuPathDB" id="FungiDB:ASPWEDRAFT_42927"/>
<accession>A0A1L9RD66</accession>
<organism evidence="1 2">
    <name type="scientific">Aspergillus wentii DTO 134E9</name>
    <dbReference type="NCBI Taxonomy" id="1073089"/>
    <lineage>
        <taxon>Eukaryota</taxon>
        <taxon>Fungi</taxon>
        <taxon>Dikarya</taxon>
        <taxon>Ascomycota</taxon>
        <taxon>Pezizomycotina</taxon>
        <taxon>Eurotiomycetes</taxon>
        <taxon>Eurotiomycetidae</taxon>
        <taxon>Eurotiales</taxon>
        <taxon>Aspergillaceae</taxon>
        <taxon>Aspergillus</taxon>
        <taxon>Aspergillus subgen. Cremei</taxon>
    </lineage>
</organism>
<dbReference type="OrthoDB" id="4518818at2759"/>
<sequence>MTDHYNDPPHDTVEPPGYQSWRTNLSNNFSEAFSTANGDDNDNFKFWNNTEVKLLSLLKKAPKISHEVIFGWDLDGGVWILDPTAKVDKDMSIYAKLHTLLKEEFMHWNQALAECGAEYYKNWRDAPYGRAAVAAHAEPWGYSRPYFMTKEAMESATRGIRNVDRVAEDTQAKLT</sequence>
<evidence type="ECO:0000313" key="2">
    <source>
        <dbReference type="Proteomes" id="UP000184383"/>
    </source>
</evidence>